<gene>
    <name evidence="1" type="ORF">Cflav_PD3031</name>
</gene>
<dbReference type="OrthoDB" id="268439at2"/>
<dbReference type="EMBL" id="ABOX02000018">
    <property type="protein sequence ID" value="EEF60335.1"/>
    <property type="molecule type" value="Genomic_DNA"/>
</dbReference>
<dbReference type="InterPro" id="IPR012348">
    <property type="entry name" value="RNR-like"/>
</dbReference>
<evidence type="ECO:0008006" key="3">
    <source>
        <dbReference type="Google" id="ProtNLM"/>
    </source>
</evidence>
<dbReference type="Gene3D" id="1.10.620.20">
    <property type="entry name" value="Ribonucleotide Reductase, subunit A"/>
    <property type="match status" value="1"/>
</dbReference>
<keyword evidence="2" id="KW-1185">Reference proteome</keyword>
<dbReference type="CDD" id="cd00657">
    <property type="entry name" value="Ferritin_like"/>
    <property type="match status" value="1"/>
</dbReference>
<protein>
    <recommendedName>
        <fullName evidence="3">Ferritin-like domain-containing protein</fullName>
    </recommendedName>
</protein>
<comment type="caution">
    <text evidence="1">The sequence shown here is derived from an EMBL/GenBank/DDBJ whole genome shotgun (WGS) entry which is preliminary data.</text>
</comment>
<dbReference type="Proteomes" id="UP000003688">
    <property type="component" value="Unassembled WGS sequence"/>
</dbReference>
<sequence length="264" mass="29932">MNHAKWIAYFERNRLDRLEPDWSAPVSISERTFGLFLKSIEQFRLGDGGGPASLIAFDAERFRSSTEQMRKIVDLWFAEEAEHARLLGCAVERLGGRAINSHWSFTAFCWCRRALGVRFELQVLLLTELVSTAYYRVLRAHSPDIPVAQMCTLILRDEAGHVAFHRDRLADSRQHVKGGSNALWRTQFCVLGLAAATMLWVNHGPCLTAIGGSRVEYFREVRQQLRHFIVSLYQLIKGAKKEFSFARRGNPHVGKGAITGLKST</sequence>
<organism evidence="1 2">
    <name type="scientific">Pedosphaera parvula (strain Ellin514)</name>
    <dbReference type="NCBI Taxonomy" id="320771"/>
    <lineage>
        <taxon>Bacteria</taxon>
        <taxon>Pseudomonadati</taxon>
        <taxon>Verrucomicrobiota</taxon>
        <taxon>Pedosphaerae</taxon>
        <taxon>Pedosphaerales</taxon>
        <taxon>Pedosphaeraceae</taxon>
        <taxon>Pedosphaera</taxon>
    </lineage>
</organism>
<dbReference type="STRING" id="320771.Cflav_PD3031"/>
<dbReference type="AlphaFoldDB" id="B9XIS2"/>
<name>B9XIS2_PEDPL</name>
<dbReference type="GO" id="GO:0016491">
    <property type="term" value="F:oxidoreductase activity"/>
    <property type="evidence" value="ECO:0007669"/>
    <property type="project" value="InterPro"/>
</dbReference>
<evidence type="ECO:0000313" key="1">
    <source>
        <dbReference type="EMBL" id="EEF60335.1"/>
    </source>
</evidence>
<accession>B9XIS2</accession>
<evidence type="ECO:0000313" key="2">
    <source>
        <dbReference type="Proteomes" id="UP000003688"/>
    </source>
</evidence>
<proteinExistence type="predicted"/>
<dbReference type="SUPFAM" id="SSF47240">
    <property type="entry name" value="Ferritin-like"/>
    <property type="match status" value="1"/>
</dbReference>
<reference evidence="1 2" key="1">
    <citation type="journal article" date="2011" name="J. Bacteriol.">
        <title>Genome sequence of 'Pedosphaera parvula' Ellin514, an aerobic Verrucomicrobial isolate from pasture soil.</title>
        <authorList>
            <person name="Kant R."/>
            <person name="van Passel M.W."/>
            <person name="Sangwan P."/>
            <person name="Palva A."/>
            <person name="Lucas S."/>
            <person name="Copeland A."/>
            <person name="Lapidus A."/>
            <person name="Glavina Del Rio T."/>
            <person name="Dalin E."/>
            <person name="Tice H."/>
            <person name="Bruce D."/>
            <person name="Goodwin L."/>
            <person name="Pitluck S."/>
            <person name="Chertkov O."/>
            <person name="Larimer F.W."/>
            <person name="Land M.L."/>
            <person name="Hauser L."/>
            <person name="Brettin T.S."/>
            <person name="Detter J.C."/>
            <person name="Han S."/>
            <person name="de Vos W.M."/>
            <person name="Janssen P.H."/>
            <person name="Smidt H."/>
        </authorList>
    </citation>
    <scope>NUCLEOTIDE SEQUENCE [LARGE SCALE GENOMIC DNA]</scope>
    <source>
        <strain evidence="1 2">Ellin514</strain>
    </source>
</reference>
<dbReference type="RefSeq" id="WP_007415715.1">
    <property type="nucleotide sequence ID" value="NZ_ABOX02000018.1"/>
</dbReference>
<dbReference type="InterPro" id="IPR009078">
    <property type="entry name" value="Ferritin-like_SF"/>
</dbReference>